<evidence type="ECO:0000256" key="1">
    <source>
        <dbReference type="SAM" id="MobiDB-lite"/>
    </source>
</evidence>
<evidence type="ECO:0000313" key="2">
    <source>
        <dbReference type="EMBL" id="OEK04005.1"/>
    </source>
</evidence>
<proteinExistence type="predicted"/>
<dbReference type="STRING" id="1563681.BFP71_10940"/>
<evidence type="ECO:0008006" key="4">
    <source>
        <dbReference type="Google" id="ProtNLM"/>
    </source>
</evidence>
<comment type="caution">
    <text evidence="2">The sequence shown here is derived from an EMBL/GenBank/DDBJ whole genome shotgun (WGS) entry which is preliminary data.</text>
</comment>
<dbReference type="AlphaFoldDB" id="A0A1E5SY15"/>
<protein>
    <recommendedName>
        <fullName evidence="4">HmuY protein</fullName>
    </recommendedName>
</protein>
<name>A0A1E5SY15_9BACT</name>
<dbReference type="Pfam" id="PF14064">
    <property type="entry name" value="HmuY"/>
    <property type="match status" value="1"/>
</dbReference>
<dbReference type="CDD" id="cd12105">
    <property type="entry name" value="HmuY"/>
    <property type="match status" value="1"/>
</dbReference>
<dbReference type="InterPro" id="IPR025921">
    <property type="entry name" value="HmuY"/>
</dbReference>
<dbReference type="EMBL" id="MDGQ01000005">
    <property type="protein sequence ID" value="OEK04005.1"/>
    <property type="molecule type" value="Genomic_DNA"/>
</dbReference>
<reference evidence="2 3" key="1">
    <citation type="submission" date="2016-08" db="EMBL/GenBank/DDBJ databases">
        <title>Draft genome of Fabibacter sp. strain SK-8.</title>
        <authorList>
            <person name="Wong S.-K."/>
            <person name="Hamasaki K."/>
            <person name="Yoshizawa S."/>
        </authorList>
    </citation>
    <scope>NUCLEOTIDE SEQUENCE [LARGE SCALE GENOMIC DNA]</scope>
    <source>
        <strain evidence="2 3">SK-8</strain>
    </source>
</reference>
<keyword evidence="3" id="KW-1185">Reference proteome</keyword>
<dbReference type="Proteomes" id="UP000095552">
    <property type="component" value="Unassembled WGS sequence"/>
</dbReference>
<accession>A0A1E5SY15</accession>
<feature type="region of interest" description="Disordered" evidence="1">
    <location>
        <begin position="1"/>
        <end position="21"/>
    </location>
</feature>
<organism evidence="2 3">
    <name type="scientific">Roseivirga misakiensis</name>
    <dbReference type="NCBI Taxonomy" id="1563681"/>
    <lineage>
        <taxon>Bacteria</taxon>
        <taxon>Pseudomonadati</taxon>
        <taxon>Bacteroidota</taxon>
        <taxon>Cytophagia</taxon>
        <taxon>Cytophagales</taxon>
        <taxon>Roseivirgaceae</taxon>
        <taxon>Roseivirga</taxon>
    </lineage>
</organism>
<gene>
    <name evidence="2" type="ORF">BFP71_10940</name>
</gene>
<evidence type="ECO:0000313" key="3">
    <source>
        <dbReference type="Proteomes" id="UP000095552"/>
    </source>
</evidence>
<sequence length="346" mass="37592">MGLCACSNDSGPSIDPPASGAIIDPAVGGPTQPNQVFIDLSKESQTSVARNAWDLGFYTGSDFRVILNNSSSTLARPIQKVELNDVSAADTVGFGVQLNIDAIFGALFGPPPVWLPEAKTWSDDPSGDLTKTAIDEISDTAEDNPVYIINRGKNPDGSPRGWMKVRTLRNGEGYTLQYAEINATSYQELNVSKRDDIDFVAVSFDTGIITTIPERNDWDFAFTIFTDLLTVGPGTSIPYAIRDYVISNRNGVEVAQVEVTGEIGYDNFSYGQIGSVDFSTAISAIGNGWRNVAQPGSNIETGVKEGIFYVVKDTSGNYYKLRFTRLVDAQSGERGNPQFQYDLLEE</sequence>